<dbReference type="AlphaFoldDB" id="A0A1J5QR37"/>
<proteinExistence type="predicted"/>
<comment type="caution">
    <text evidence="1">The sequence shown here is derived from an EMBL/GenBank/DDBJ whole genome shotgun (WGS) entry which is preliminary data.</text>
</comment>
<gene>
    <name evidence="1" type="ORF">GALL_320750</name>
</gene>
<protein>
    <submittedName>
        <fullName evidence="1">Uncharacterized protein</fullName>
    </submittedName>
</protein>
<evidence type="ECO:0000313" key="1">
    <source>
        <dbReference type="EMBL" id="OIQ86062.1"/>
    </source>
</evidence>
<organism evidence="1">
    <name type="scientific">mine drainage metagenome</name>
    <dbReference type="NCBI Taxonomy" id="410659"/>
    <lineage>
        <taxon>unclassified sequences</taxon>
        <taxon>metagenomes</taxon>
        <taxon>ecological metagenomes</taxon>
    </lineage>
</organism>
<accession>A0A1J5QR37</accession>
<sequence length="126" mass="13475">MVQSVFREEELPGRLAVTSPALGQHADVAAGAEPALAGMVQQDQLDGRIVLPGQQGLGHRHAHGCGQGVQGLGTVEGEAADAALDPDQNFVGHWRSSSRAMITRMISLVPSRIWWTRRSRTIRSSG</sequence>
<name>A0A1J5QR37_9ZZZZ</name>
<dbReference type="EMBL" id="MLJW01000502">
    <property type="protein sequence ID" value="OIQ86062.1"/>
    <property type="molecule type" value="Genomic_DNA"/>
</dbReference>
<reference evidence="1" key="1">
    <citation type="submission" date="2016-10" db="EMBL/GenBank/DDBJ databases">
        <title>Sequence of Gallionella enrichment culture.</title>
        <authorList>
            <person name="Poehlein A."/>
            <person name="Muehling M."/>
            <person name="Daniel R."/>
        </authorList>
    </citation>
    <scope>NUCLEOTIDE SEQUENCE</scope>
</reference>